<dbReference type="InterPro" id="IPR000086">
    <property type="entry name" value="NUDIX_hydrolase_dom"/>
</dbReference>
<evidence type="ECO:0000313" key="7">
    <source>
        <dbReference type="Proteomes" id="UP000008744"/>
    </source>
</evidence>
<dbReference type="PROSITE" id="PS51462">
    <property type="entry name" value="NUDIX"/>
    <property type="match status" value="1"/>
</dbReference>
<sequence>MHRNQNGNHFHGVNEGVPLGPDLPLEAVEVDIEDNHQGDELSNGGLGLGSTQSSSSKFLAPTVSDQALNTLNELREANLLCDAEISVGEHAFNVHRAIMCSCSSYFRAQFTGFNAVSRGFGAEGGASEQIHVVNIPGVRASIMNCVIQYAYLRKTNICDDNVHELLICADYVGMVGLVQQCKEYLSRTLTPENCVSIMGFARFRFLDDLHVKARNYTLRYFTEVAARNTDILDMNVTDFYAIISDDDLNTREEDYVWKMCVKWIDRDPENRKKHVAHLMTGVRLGLMTPKGLVELNPAFRDYNERTEQLEKVLRNLRSEELFPALQGWRDEYFEVKSDHRALLKMERAATPLFGVRKYGVDINGYVRHPTQGLCIWLQQRSNTKETWPGKWDNMVGGGLSVGFGIKETAIKEAAEEASIPSDLVKNLVSAGCVSFFFESRQGLFPNTEYVFDLELPLDFVPHNADGEVQAFELLPAKECVERVFTPDFKTTSAPVVIDFLIRHGHITADDVVDFTQIVELLHVPLQSLYIYKTRLEQIQKQQKQQQQQQEKLPNDESNCNCGSLPIKPLENGHKKAA</sequence>
<evidence type="ECO:0000256" key="1">
    <source>
        <dbReference type="ARBA" id="ARBA00022441"/>
    </source>
</evidence>
<evidence type="ECO:0000313" key="6">
    <source>
        <dbReference type="EMBL" id="EDW27223.1"/>
    </source>
</evidence>
<dbReference type="InterPro" id="IPR031804">
    <property type="entry name" value="DUF4743"/>
</dbReference>
<dbReference type="InterPro" id="IPR015797">
    <property type="entry name" value="NUDIX_hydrolase-like_dom_sf"/>
</dbReference>
<organism evidence="7">
    <name type="scientific">Drosophila persimilis</name>
    <name type="common">Fruit fly</name>
    <dbReference type="NCBI Taxonomy" id="7234"/>
    <lineage>
        <taxon>Eukaryota</taxon>
        <taxon>Metazoa</taxon>
        <taxon>Ecdysozoa</taxon>
        <taxon>Arthropoda</taxon>
        <taxon>Hexapoda</taxon>
        <taxon>Insecta</taxon>
        <taxon>Pterygota</taxon>
        <taxon>Neoptera</taxon>
        <taxon>Endopterygota</taxon>
        <taxon>Diptera</taxon>
        <taxon>Brachycera</taxon>
        <taxon>Muscomorpha</taxon>
        <taxon>Ephydroidea</taxon>
        <taxon>Drosophilidae</taxon>
        <taxon>Drosophila</taxon>
        <taxon>Sophophora</taxon>
    </lineage>
</organism>
<feature type="region of interest" description="Disordered" evidence="3">
    <location>
        <begin position="542"/>
        <end position="577"/>
    </location>
</feature>
<dbReference type="AlphaFoldDB" id="B4GXB2"/>
<dbReference type="CDD" id="cd03676">
    <property type="entry name" value="NUDIX_Tnr3_like"/>
    <property type="match status" value="1"/>
</dbReference>
<evidence type="ECO:0000256" key="3">
    <source>
        <dbReference type="SAM" id="MobiDB-lite"/>
    </source>
</evidence>
<accession>B4GXB2</accession>
<dbReference type="Pfam" id="PF00293">
    <property type="entry name" value="NUDIX"/>
    <property type="match status" value="1"/>
</dbReference>
<dbReference type="FunFam" id="3.90.79.10:FF:000019">
    <property type="entry name" value="Thiamin pyrophosphokinase, putative"/>
    <property type="match status" value="1"/>
</dbReference>
<dbReference type="CDD" id="cd18450">
    <property type="entry name" value="BACK_KLHL10"/>
    <property type="match status" value="1"/>
</dbReference>
<dbReference type="PhylomeDB" id="B4GXB2"/>
<dbReference type="Pfam" id="PF00651">
    <property type="entry name" value="BTB"/>
    <property type="match status" value="1"/>
</dbReference>
<evidence type="ECO:0000259" key="4">
    <source>
        <dbReference type="PROSITE" id="PS50097"/>
    </source>
</evidence>
<dbReference type="Gene3D" id="1.25.40.420">
    <property type="match status" value="1"/>
</dbReference>
<dbReference type="GO" id="GO:0044715">
    <property type="term" value="F:8-oxo-dGDP phosphatase activity"/>
    <property type="evidence" value="ECO:0007669"/>
    <property type="project" value="UniProtKB-ARBA"/>
</dbReference>
<dbReference type="SMR" id="B4GXB2"/>
<dbReference type="PROSITE" id="PS50097">
    <property type="entry name" value="BTB"/>
    <property type="match status" value="1"/>
</dbReference>
<dbReference type="PANTHER" id="PTHR45632">
    <property type="entry name" value="LD33804P"/>
    <property type="match status" value="1"/>
</dbReference>
<dbReference type="InterPro" id="IPR011705">
    <property type="entry name" value="BACK"/>
</dbReference>
<evidence type="ECO:0000259" key="5">
    <source>
        <dbReference type="PROSITE" id="PS51462"/>
    </source>
</evidence>
<dbReference type="Gene3D" id="3.90.79.10">
    <property type="entry name" value="Nucleoside Triphosphate Pyrophosphohydrolase"/>
    <property type="match status" value="1"/>
</dbReference>
<dbReference type="eggNOG" id="KOG4313">
    <property type="taxonomic scope" value="Eukaryota"/>
</dbReference>
<dbReference type="SMART" id="SM00875">
    <property type="entry name" value="BACK"/>
    <property type="match status" value="1"/>
</dbReference>
<dbReference type="eggNOG" id="KOG4441">
    <property type="taxonomic scope" value="Eukaryota"/>
</dbReference>
<name>B4GXB2_DROPE</name>
<evidence type="ECO:0000256" key="2">
    <source>
        <dbReference type="ARBA" id="ARBA00022737"/>
    </source>
</evidence>
<dbReference type="HOGENOM" id="CLU_472725_0_0_1"/>
<reference evidence="6 7" key="1">
    <citation type="journal article" date="2007" name="Nature">
        <title>Evolution of genes and genomes on the Drosophila phylogeny.</title>
        <authorList>
            <consortium name="Drosophila 12 Genomes Consortium"/>
            <person name="Clark A.G."/>
            <person name="Eisen M.B."/>
            <person name="Smith D.R."/>
            <person name="Bergman C.M."/>
            <person name="Oliver B."/>
            <person name="Markow T.A."/>
            <person name="Kaufman T.C."/>
            <person name="Kellis M."/>
            <person name="Gelbart W."/>
            <person name="Iyer V.N."/>
            <person name="Pollard D.A."/>
            <person name="Sackton T.B."/>
            <person name="Larracuente A.M."/>
            <person name="Singh N.D."/>
            <person name="Abad J.P."/>
            <person name="Abt D.N."/>
            <person name="Adryan B."/>
            <person name="Aguade M."/>
            <person name="Akashi H."/>
            <person name="Anderson W.W."/>
            <person name="Aquadro C.F."/>
            <person name="Ardell D.H."/>
            <person name="Arguello R."/>
            <person name="Artieri C.G."/>
            <person name="Barbash D.A."/>
            <person name="Barker D."/>
            <person name="Barsanti P."/>
            <person name="Batterham P."/>
            <person name="Batzoglou S."/>
            <person name="Begun D."/>
            <person name="Bhutkar A."/>
            <person name="Blanco E."/>
            <person name="Bosak S.A."/>
            <person name="Bradley R.K."/>
            <person name="Brand A.D."/>
            <person name="Brent M.R."/>
            <person name="Brooks A.N."/>
            <person name="Brown R.H."/>
            <person name="Butlin R.K."/>
            <person name="Caggese C."/>
            <person name="Calvi B.R."/>
            <person name="Bernardo de Carvalho A."/>
            <person name="Caspi A."/>
            <person name="Castrezana S."/>
            <person name="Celniker S.E."/>
            <person name="Chang J.L."/>
            <person name="Chapple C."/>
            <person name="Chatterji S."/>
            <person name="Chinwalla A."/>
            <person name="Civetta A."/>
            <person name="Clifton S.W."/>
            <person name="Comeron J.M."/>
            <person name="Costello J.C."/>
            <person name="Coyne J.A."/>
            <person name="Daub J."/>
            <person name="David R.G."/>
            <person name="Delcher A.L."/>
            <person name="Delehaunty K."/>
            <person name="Do C.B."/>
            <person name="Ebling H."/>
            <person name="Edwards K."/>
            <person name="Eickbush T."/>
            <person name="Evans J.D."/>
            <person name="Filipski A."/>
            <person name="Findeiss S."/>
            <person name="Freyhult E."/>
            <person name="Fulton L."/>
            <person name="Fulton R."/>
            <person name="Garcia A.C."/>
            <person name="Gardiner A."/>
            <person name="Garfield D.A."/>
            <person name="Garvin B.E."/>
            <person name="Gibson G."/>
            <person name="Gilbert D."/>
            <person name="Gnerre S."/>
            <person name="Godfrey J."/>
            <person name="Good R."/>
            <person name="Gotea V."/>
            <person name="Gravely B."/>
            <person name="Greenberg A.J."/>
            <person name="Griffiths-Jones S."/>
            <person name="Gross S."/>
            <person name="Guigo R."/>
            <person name="Gustafson E.A."/>
            <person name="Haerty W."/>
            <person name="Hahn M.W."/>
            <person name="Halligan D.L."/>
            <person name="Halpern A.L."/>
            <person name="Halter G.M."/>
            <person name="Han M.V."/>
            <person name="Heger A."/>
            <person name="Hillier L."/>
            <person name="Hinrichs A.S."/>
            <person name="Holmes I."/>
            <person name="Hoskins R.A."/>
            <person name="Hubisz M.J."/>
            <person name="Hultmark D."/>
            <person name="Huntley M.A."/>
            <person name="Jaffe D.B."/>
            <person name="Jagadeeshan S."/>
            <person name="Jeck W.R."/>
            <person name="Johnson J."/>
            <person name="Jones C.D."/>
            <person name="Jordan W.C."/>
            <person name="Karpen G.H."/>
            <person name="Kataoka E."/>
            <person name="Keightley P.D."/>
            <person name="Kheradpour P."/>
            <person name="Kirkness E.F."/>
            <person name="Koerich L.B."/>
            <person name="Kristiansen K."/>
            <person name="Kudrna D."/>
            <person name="Kulathinal R.J."/>
            <person name="Kumar S."/>
            <person name="Kwok R."/>
            <person name="Lander E."/>
            <person name="Langley C.H."/>
            <person name="Lapoint R."/>
            <person name="Lazzaro B.P."/>
            <person name="Lee S.J."/>
            <person name="Levesque L."/>
            <person name="Li R."/>
            <person name="Lin C.F."/>
            <person name="Lin M.F."/>
            <person name="Lindblad-Toh K."/>
            <person name="Llopart A."/>
            <person name="Long M."/>
            <person name="Low L."/>
            <person name="Lozovsky E."/>
            <person name="Lu J."/>
            <person name="Luo M."/>
            <person name="Machado C.A."/>
            <person name="Makalowski W."/>
            <person name="Marzo M."/>
            <person name="Matsuda M."/>
            <person name="Matzkin L."/>
            <person name="McAllister B."/>
            <person name="McBride C.S."/>
            <person name="McKernan B."/>
            <person name="McKernan K."/>
            <person name="Mendez-Lago M."/>
            <person name="Minx P."/>
            <person name="Mollenhauer M.U."/>
            <person name="Montooth K."/>
            <person name="Mount S.M."/>
            <person name="Mu X."/>
            <person name="Myers E."/>
            <person name="Negre B."/>
            <person name="Newfeld S."/>
            <person name="Nielsen R."/>
            <person name="Noor M.A."/>
            <person name="O'Grady P."/>
            <person name="Pachter L."/>
            <person name="Papaceit M."/>
            <person name="Parisi M.J."/>
            <person name="Parisi M."/>
            <person name="Parts L."/>
            <person name="Pedersen J.S."/>
            <person name="Pesole G."/>
            <person name="Phillippy A.M."/>
            <person name="Ponting C.P."/>
            <person name="Pop M."/>
            <person name="Porcelli D."/>
            <person name="Powell J.R."/>
            <person name="Prohaska S."/>
            <person name="Pruitt K."/>
            <person name="Puig M."/>
            <person name="Quesneville H."/>
            <person name="Ram K.R."/>
            <person name="Rand D."/>
            <person name="Rasmussen M.D."/>
            <person name="Reed L.K."/>
            <person name="Reenan R."/>
            <person name="Reily A."/>
            <person name="Remington K.A."/>
            <person name="Rieger T.T."/>
            <person name="Ritchie M.G."/>
            <person name="Robin C."/>
            <person name="Rogers Y.H."/>
            <person name="Rohde C."/>
            <person name="Rozas J."/>
            <person name="Rubenfield M.J."/>
            <person name="Ruiz A."/>
            <person name="Russo S."/>
            <person name="Salzberg S.L."/>
            <person name="Sanchez-Gracia A."/>
            <person name="Saranga D.J."/>
            <person name="Sato H."/>
            <person name="Schaeffer S.W."/>
            <person name="Schatz M.C."/>
            <person name="Schlenke T."/>
            <person name="Schwartz R."/>
            <person name="Segarra C."/>
            <person name="Singh R.S."/>
            <person name="Sirot L."/>
            <person name="Sirota M."/>
            <person name="Sisneros N.B."/>
            <person name="Smith C.D."/>
            <person name="Smith T.F."/>
            <person name="Spieth J."/>
            <person name="Stage D.E."/>
            <person name="Stark A."/>
            <person name="Stephan W."/>
            <person name="Strausberg R.L."/>
            <person name="Strempel S."/>
            <person name="Sturgill D."/>
            <person name="Sutton G."/>
            <person name="Sutton G.G."/>
            <person name="Tao W."/>
            <person name="Teichmann S."/>
            <person name="Tobari Y.N."/>
            <person name="Tomimura Y."/>
            <person name="Tsolas J.M."/>
            <person name="Valente V.L."/>
            <person name="Venter E."/>
            <person name="Venter J.C."/>
            <person name="Vicario S."/>
            <person name="Vieira F.G."/>
            <person name="Vilella A.J."/>
            <person name="Villasante A."/>
            <person name="Walenz B."/>
            <person name="Wang J."/>
            <person name="Wasserman M."/>
            <person name="Watts T."/>
            <person name="Wilson D."/>
            <person name="Wilson R.K."/>
            <person name="Wing R.A."/>
            <person name="Wolfner M.F."/>
            <person name="Wong A."/>
            <person name="Wong G.K."/>
            <person name="Wu C.I."/>
            <person name="Wu G."/>
            <person name="Yamamoto D."/>
            <person name="Yang H.P."/>
            <person name="Yang S.P."/>
            <person name="Yorke J.A."/>
            <person name="Yoshida K."/>
            <person name="Zdobnov E."/>
            <person name="Zhang P."/>
            <person name="Zhang Y."/>
            <person name="Zimin A.V."/>
            <person name="Baldwin J."/>
            <person name="Abdouelleil A."/>
            <person name="Abdulkadir J."/>
            <person name="Abebe A."/>
            <person name="Abera B."/>
            <person name="Abreu J."/>
            <person name="Acer S.C."/>
            <person name="Aftuck L."/>
            <person name="Alexander A."/>
            <person name="An P."/>
            <person name="Anderson E."/>
            <person name="Anderson S."/>
            <person name="Arachi H."/>
            <person name="Azer M."/>
            <person name="Bachantsang P."/>
            <person name="Barry A."/>
            <person name="Bayul T."/>
            <person name="Berlin A."/>
            <person name="Bessette D."/>
            <person name="Bloom T."/>
            <person name="Blye J."/>
            <person name="Boguslavskiy L."/>
            <person name="Bonnet C."/>
            <person name="Boukhgalter B."/>
            <person name="Bourzgui I."/>
            <person name="Brown A."/>
            <person name="Cahill P."/>
            <person name="Channer S."/>
            <person name="Cheshatsang Y."/>
            <person name="Chuda L."/>
            <person name="Citroen M."/>
            <person name="Collymore A."/>
            <person name="Cooke P."/>
            <person name="Costello M."/>
            <person name="D'Aco K."/>
            <person name="Daza R."/>
            <person name="De Haan G."/>
            <person name="DeGray S."/>
            <person name="DeMaso C."/>
            <person name="Dhargay N."/>
            <person name="Dooley K."/>
            <person name="Dooley E."/>
            <person name="Doricent M."/>
            <person name="Dorje P."/>
            <person name="Dorjee K."/>
            <person name="Dupes A."/>
            <person name="Elong R."/>
            <person name="Falk J."/>
            <person name="Farina A."/>
            <person name="Faro S."/>
            <person name="Ferguson D."/>
            <person name="Fisher S."/>
            <person name="Foley C.D."/>
            <person name="Franke A."/>
            <person name="Friedrich D."/>
            <person name="Gadbois L."/>
            <person name="Gearin G."/>
            <person name="Gearin C.R."/>
            <person name="Giannoukos G."/>
            <person name="Goode T."/>
            <person name="Graham J."/>
            <person name="Grandbois E."/>
            <person name="Grewal S."/>
            <person name="Gyaltsen K."/>
            <person name="Hafez N."/>
            <person name="Hagos B."/>
            <person name="Hall J."/>
            <person name="Henson C."/>
            <person name="Hollinger A."/>
            <person name="Honan T."/>
            <person name="Huard M.D."/>
            <person name="Hughes L."/>
            <person name="Hurhula B."/>
            <person name="Husby M.E."/>
            <person name="Kamat A."/>
            <person name="Kanga B."/>
            <person name="Kashin S."/>
            <person name="Khazanovich D."/>
            <person name="Kisner P."/>
            <person name="Lance K."/>
            <person name="Lara M."/>
            <person name="Lee W."/>
            <person name="Lennon N."/>
            <person name="Letendre F."/>
            <person name="LeVine R."/>
            <person name="Lipovsky A."/>
            <person name="Liu X."/>
            <person name="Liu J."/>
            <person name="Liu S."/>
            <person name="Lokyitsang T."/>
            <person name="Lokyitsang Y."/>
            <person name="Lubonja R."/>
            <person name="Lui A."/>
            <person name="MacDonald P."/>
            <person name="Magnisalis V."/>
            <person name="Maru K."/>
            <person name="Matthews C."/>
            <person name="McCusker W."/>
            <person name="McDonough S."/>
            <person name="Mehta T."/>
            <person name="Meldrim J."/>
            <person name="Meneus L."/>
            <person name="Mihai O."/>
            <person name="Mihalev A."/>
            <person name="Mihova T."/>
            <person name="Mittelman R."/>
            <person name="Mlenga V."/>
            <person name="Montmayeur A."/>
            <person name="Mulrain L."/>
            <person name="Navidi A."/>
            <person name="Naylor J."/>
            <person name="Negash T."/>
            <person name="Nguyen T."/>
            <person name="Nguyen N."/>
            <person name="Nicol R."/>
            <person name="Norbu C."/>
            <person name="Norbu N."/>
            <person name="Novod N."/>
            <person name="O'Neill B."/>
            <person name="Osman S."/>
            <person name="Markiewicz E."/>
            <person name="Oyono O.L."/>
            <person name="Patti C."/>
            <person name="Phunkhang P."/>
            <person name="Pierre F."/>
            <person name="Priest M."/>
            <person name="Raghuraman S."/>
            <person name="Rege F."/>
            <person name="Reyes R."/>
            <person name="Rise C."/>
            <person name="Rogov P."/>
            <person name="Ross K."/>
            <person name="Ryan E."/>
            <person name="Settipalli S."/>
            <person name="Shea T."/>
            <person name="Sherpa N."/>
            <person name="Shi L."/>
            <person name="Shih D."/>
            <person name="Sparrow T."/>
            <person name="Spaulding J."/>
            <person name="Stalker J."/>
            <person name="Stange-Thomann N."/>
            <person name="Stavropoulos S."/>
            <person name="Stone C."/>
            <person name="Strader C."/>
            <person name="Tesfaye S."/>
            <person name="Thomson T."/>
            <person name="Thoulutsang Y."/>
            <person name="Thoulutsang D."/>
            <person name="Topham K."/>
            <person name="Topping I."/>
            <person name="Tsamla T."/>
            <person name="Vassiliev H."/>
            <person name="Vo A."/>
            <person name="Wangchuk T."/>
            <person name="Wangdi T."/>
            <person name="Weiand M."/>
            <person name="Wilkinson J."/>
            <person name="Wilson A."/>
            <person name="Yadav S."/>
            <person name="Young G."/>
            <person name="Yu Q."/>
            <person name="Zembek L."/>
            <person name="Zhong D."/>
            <person name="Zimmer A."/>
            <person name="Zwirko Z."/>
            <person name="Jaffe D.B."/>
            <person name="Alvarez P."/>
            <person name="Brockman W."/>
            <person name="Butler J."/>
            <person name="Chin C."/>
            <person name="Gnerre S."/>
            <person name="Grabherr M."/>
            <person name="Kleber M."/>
            <person name="Mauceli E."/>
            <person name="MacCallum I."/>
        </authorList>
    </citation>
    <scope>NUCLEOTIDE SEQUENCE [LARGE SCALE GENOMIC DNA]</scope>
    <source>
        <strain evidence="7">MSH-3 / Tucson 14011-0111.49</strain>
    </source>
</reference>
<keyword evidence="2" id="KW-0677">Repeat</keyword>
<dbReference type="EMBL" id="CH479195">
    <property type="protein sequence ID" value="EDW27223.1"/>
    <property type="molecule type" value="Genomic_DNA"/>
</dbReference>
<proteinExistence type="predicted"/>
<feature type="domain" description="BTB" evidence="4">
    <location>
        <begin position="81"/>
        <end position="159"/>
    </location>
</feature>
<gene>
    <name evidence="6" type="primary">Dper\GL21174</name>
    <name evidence="6" type="ORF">Dper_GL21174</name>
</gene>
<dbReference type="SUPFAM" id="SSF54695">
    <property type="entry name" value="POZ domain"/>
    <property type="match status" value="1"/>
</dbReference>
<dbReference type="STRING" id="7234.B4GXB2"/>
<keyword evidence="7" id="KW-1185">Reference proteome</keyword>
<dbReference type="SUPFAM" id="SSF55811">
    <property type="entry name" value="Nudix"/>
    <property type="match status" value="1"/>
</dbReference>
<keyword evidence="1" id="KW-0880">Kelch repeat</keyword>
<dbReference type="Pfam" id="PF15916">
    <property type="entry name" value="DUF4743"/>
    <property type="match status" value="1"/>
</dbReference>
<dbReference type="Proteomes" id="UP000008744">
    <property type="component" value="Unassembled WGS sequence"/>
</dbReference>
<feature type="domain" description="Nudix hydrolase" evidence="5">
    <location>
        <begin position="357"/>
        <end position="498"/>
    </location>
</feature>
<dbReference type="OrthoDB" id="191037at2759"/>
<dbReference type="InterPro" id="IPR011333">
    <property type="entry name" value="SKP1/BTB/POZ_sf"/>
</dbReference>
<protein>
    <submittedName>
        <fullName evidence="6">GL21174</fullName>
    </submittedName>
</protein>
<dbReference type="SMART" id="SM00225">
    <property type="entry name" value="BTB"/>
    <property type="match status" value="1"/>
</dbReference>
<dbReference type="Gene3D" id="3.30.710.10">
    <property type="entry name" value="Potassium Channel Kv1.1, Chain A"/>
    <property type="match status" value="1"/>
</dbReference>
<dbReference type="InterPro" id="IPR000210">
    <property type="entry name" value="BTB/POZ_dom"/>
</dbReference>
<dbReference type="PANTHER" id="PTHR45632:SF3">
    <property type="entry name" value="KELCH-LIKE PROTEIN 32"/>
    <property type="match status" value="1"/>
</dbReference>